<name>A0A371PBM8_9ACTN</name>
<sequence length="146" mass="15255">MVGRGVGVTAGLAGRPSLGGLPVPFACEDDGGALDHSVVVKRRAIRCALSRVCGICGDPLTRPVAFIGGSDEADAELFAFPPVHLECAHEALEVFAPIGGRHLGHVEAPLTWALVTTGGFDLIRPTRRGDPVAFHPNSVLETQLID</sequence>
<dbReference type="AlphaFoldDB" id="A0A371PBM8"/>
<reference evidence="1 2" key="1">
    <citation type="submission" date="2018-08" db="EMBL/GenBank/DDBJ databases">
        <title>Aeromicrobium sp. M2KJ-4, whole genome shotgun sequence.</title>
        <authorList>
            <person name="Tuo L."/>
        </authorList>
    </citation>
    <scope>NUCLEOTIDE SEQUENCE [LARGE SCALE GENOMIC DNA]</scope>
    <source>
        <strain evidence="1 2">M2KJ-4</strain>
    </source>
</reference>
<protein>
    <submittedName>
        <fullName evidence="1">Uncharacterized protein</fullName>
    </submittedName>
</protein>
<keyword evidence="2" id="KW-1185">Reference proteome</keyword>
<evidence type="ECO:0000313" key="2">
    <source>
        <dbReference type="Proteomes" id="UP000265581"/>
    </source>
</evidence>
<evidence type="ECO:0000313" key="1">
    <source>
        <dbReference type="EMBL" id="REK72860.1"/>
    </source>
</evidence>
<dbReference type="EMBL" id="QUBR01000001">
    <property type="protein sequence ID" value="REK72860.1"/>
    <property type="molecule type" value="Genomic_DNA"/>
</dbReference>
<organism evidence="1 2">
    <name type="scientific">Aeromicrobium endophyticum</name>
    <dbReference type="NCBI Taxonomy" id="2292704"/>
    <lineage>
        <taxon>Bacteria</taxon>
        <taxon>Bacillati</taxon>
        <taxon>Actinomycetota</taxon>
        <taxon>Actinomycetes</taxon>
        <taxon>Propionibacteriales</taxon>
        <taxon>Nocardioidaceae</taxon>
        <taxon>Aeromicrobium</taxon>
    </lineage>
</organism>
<dbReference type="Proteomes" id="UP000265581">
    <property type="component" value="Unassembled WGS sequence"/>
</dbReference>
<proteinExistence type="predicted"/>
<comment type="caution">
    <text evidence="1">The sequence shown here is derived from an EMBL/GenBank/DDBJ whole genome shotgun (WGS) entry which is preliminary data.</text>
</comment>
<gene>
    <name evidence="1" type="ORF">DX116_04475</name>
</gene>
<accession>A0A371PBM8</accession>